<evidence type="ECO:0000256" key="2">
    <source>
        <dbReference type="SAM" id="MobiDB-lite"/>
    </source>
</evidence>
<feature type="compositionally biased region" description="Pro residues" evidence="2">
    <location>
        <begin position="488"/>
        <end position="502"/>
    </location>
</feature>
<accession>A0AAW0EFD2</accession>
<evidence type="ECO:0000313" key="4">
    <source>
        <dbReference type="Proteomes" id="UP001362999"/>
    </source>
</evidence>
<feature type="compositionally biased region" description="Acidic residues" evidence="2">
    <location>
        <begin position="393"/>
        <end position="405"/>
    </location>
</feature>
<dbReference type="InterPro" id="IPR052953">
    <property type="entry name" value="Ser-rich/MCO-related"/>
</dbReference>
<dbReference type="EMBL" id="JAWWNJ010000001">
    <property type="protein sequence ID" value="KAK7064117.1"/>
    <property type="molecule type" value="Genomic_DNA"/>
</dbReference>
<dbReference type="CDD" id="cd00920">
    <property type="entry name" value="Cupredoxin"/>
    <property type="match status" value="2"/>
</dbReference>
<feature type="region of interest" description="Disordered" evidence="2">
    <location>
        <begin position="484"/>
        <end position="575"/>
    </location>
</feature>
<protein>
    <recommendedName>
        <fullName evidence="5">SAP domain-containing protein</fullName>
    </recommendedName>
</protein>
<feature type="compositionally biased region" description="Basic and acidic residues" evidence="2">
    <location>
        <begin position="555"/>
        <end position="565"/>
    </location>
</feature>
<gene>
    <name evidence="3" type="ORF">R3P38DRAFT_3382780</name>
</gene>
<keyword evidence="1" id="KW-0175">Coiled coil</keyword>
<dbReference type="Proteomes" id="UP001362999">
    <property type="component" value="Unassembled WGS sequence"/>
</dbReference>
<sequence>MPALPSRRELESLKRPELQALCKDHGVKANLKTDALIELLLDTKKTNPRAAPAPPTTRRSVSTRQPSRVVTRISSAIIHDTDDEQDEEEEADQQVDEEETENHPEPEPEPIPPPTRTRKAKDTQTRLGVGRPVVAGGNGARAVTKSVSVAKGKRGRNSKAVKPVVEDTILEEVEEEQQPQAQAGPSNIPVEAVPITPDELAQDVPNADGMTALDVAVAQAMRPLNQQVQTLRSELEQVLPELVQLRKQVAELQALEQRVASLATQVETLTSQSVSTTALDEELKQVKDMVATTRRAGPLPSTPRHLSPAPRPSFNPNAHASSSTSHTIAPIKNHELPTPGLAPSMLGKRSRDSTSSDLTGIIDEGQEEDLSEEELAKKVVRPTKKRVRLQKDPEEEEEVEMEPEAEAAAPRVPSFTVFTGEEEDPYVDPPPPTEGLPAFYDSDSPTDPAPRQTTSTQNASENQHPFTFAFLPISSTPAGASAFDLPSFPYPEAPQSPTPAGPSMPARDFGERTDIFGAFGLPPPGRPRSRITSSSTSRSNSGAGAFVDPAALTRRTSDQEGREDPNGGFGGLLREGDAPALKRTMYGTELEGDTRFGDFGLEGVASFNWGGGRATFATRCTTSTSHPRPNSLAMFASLSLLGLALLPFVVSKTFDVQVGGPNGTLEFSPSALSANVGDQVIFHFNPKNHSVHQSSFADPCGQKEGGFASGFNFVAANSSVESRPTYTVTVNDTEPIWVYCSQLKNQPGSHCGAGMVFAINCPSDDSPNSLGNFKKAALAVGASLSAAALQASATPDAGSGGSPTLTAAYGDVTIPPQPSATVVTADITLGSSTWQTIYTSFVNSPAATPAAAEGAVHTVVVGGTGKLFFTPDHIMAAPRDQVVFQFQQKNHTVTQSSFADPCRPLNALNATAPQGFKSGFKPVGANDTEFPTFTITVNDTAPIWAYCGQTNPTSHCGAGMVFAINAVDNGTRSFTAFQNVAEQLNGTASGSAGAPNQTGAPPNGALSLNIGGGASVVMALLAVAASLL</sequence>
<evidence type="ECO:0000313" key="3">
    <source>
        <dbReference type="EMBL" id="KAK7064117.1"/>
    </source>
</evidence>
<dbReference type="Gene3D" id="2.60.40.420">
    <property type="entry name" value="Cupredoxins - blue copper proteins"/>
    <property type="match status" value="2"/>
</dbReference>
<name>A0AAW0EFD2_9AGAR</name>
<feature type="compositionally biased region" description="Polar residues" evidence="2">
    <location>
        <begin position="451"/>
        <end position="465"/>
    </location>
</feature>
<dbReference type="PANTHER" id="PTHR34883:SF15">
    <property type="entry name" value="EXTRACELLULAR SERINE-RICH PROTEIN"/>
    <property type="match status" value="1"/>
</dbReference>
<feature type="region of interest" description="Disordered" evidence="2">
    <location>
        <begin position="293"/>
        <end position="471"/>
    </location>
</feature>
<feature type="compositionally biased region" description="Low complexity" evidence="2">
    <location>
        <begin position="315"/>
        <end position="331"/>
    </location>
</feature>
<feature type="compositionally biased region" description="Basic residues" evidence="2">
    <location>
        <begin position="378"/>
        <end position="388"/>
    </location>
</feature>
<dbReference type="PANTHER" id="PTHR34883">
    <property type="entry name" value="SERINE-RICH PROTEIN, PUTATIVE-RELATED-RELATED"/>
    <property type="match status" value="1"/>
</dbReference>
<feature type="coiled-coil region" evidence="1">
    <location>
        <begin position="245"/>
        <end position="272"/>
    </location>
</feature>
<feature type="compositionally biased region" description="Polar residues" evidence="2">
    <location>
        <begin position="60"/>
        <end position="74"/>
    </location>
</feature>
<organism evidence="3 4">
    <name type="scientific">Favolaschia claudopus</name>
    <dbReference type="NCBI Taxonomy" id="2862362"/>
    <lineage>
        <taxon>Eukaryota</taxon>
        <taxon>Fungi</taxon>
        <taxon>Dikarya</taxon>
        <taxon>Basidiomycota</taxon>
        <taxon>Agaricomycotina</taxon>
        <taxon>Agaricomycetes</taxon>
        <taxon>Agaricomycetidae</taxon>
        <taxon>Agaricales</taxon>
        <taxon>Marasmiineae</taxon>
        <taxon>Mycenaceae</taxon>
        <taxon>Favolaschia</taxon>
    </lineage>
</organism>
<evidence type="ECO:0000256" key="1">
    <source>
        <dbReference type="SAM" id="Coils"/>
    </source>
</evidence>
<feature type="region of interest" description="Disordered" evidence="2">
    <location>
        <begin position="42"/>
        <end position="160"/>
    </location>
</feature>
<feature type="compositionally biased region" description="Low complexity" evidence="2">
    <location>
        <begin position="530"/>
        <end position="542"/>
    </location>
</feature>
<dbReference type="AlphaFoldDB" id="A0AAW0EFD2"/>
<feature type="compositionally biased region" description="Acidic residues" evidence="2">
    <location>
        <begin position="81"/>
        <end position="100"/>
    </location>
</feature>
<reference evidence="3 4" key="1">
    <citation type="journal article" date="2024" name="J Genomics">
        <title>Draft genome sequencing and assembly of Favolaschia claudopus CIRM-BRFM 2984 isolated from oak limbs.</title>
        <authorList>
            <person name="Navarro D."/>
            <person name="Drula E."/>
            <person name="Chaduli D."/>
            <person name="Cazenave R."/>
            <person name="Ahrendt S."/>
            <person name="Wang J."/>
            <person name="Lipzen A."/>
            <person name="Daum C."/>
            <person name="Barry K."/>
            <person name="Grigoriev I.V."/>
            <person name="Favel A."/>
            <person name="Rosso M.N."/>
            <person name="Martin F."/>
        </authorList>
    </citation>
    <scope>NUCLEOTIDE SEQUENCE [LARGE SCALE GENOMIC DNA]</scope>
    <source>
        <strain evidence="3 4">CIRM-BRFM 2984</strain>
    </source>
</reference>
<dbReference type="SUPFAM" id="SSF49503">
    <property type="entry name" value="Cupredoxins"/>
    <property type="match status" value="2"/>
</dbReference>
<feature type="compositionally biased region" description="Acidic residues" evidence="2">
    <location>
        <begin position="364"/>
        <end position="373"/>
    </location>
</feature>
<comment type="caution">
    <text evidence="3">The sequence shown here is derived from an EMBL/GenBank/DDBJ whole genome shotgun (WGS) entry which is preliminary data.</text>
</comment>
<proteinExistence type="predicted"/>
<keyword evidence="4" id="KW-1185">Reference proteome</keyword>
<evidence type="ECO:0008006" key="5">
    <source>
        <dbReference type="Google" id="ProtNLM"/>
    </source>
</evidence>
<dbReference type="InterPro" id="IPR008972">
    <property type="entry name" value="Cupredoxin"/>
</dbReference>